<evidence type="ECO:0000313" key="1">
    <source>
        <dbReference type="EMBL" id="TKR63359.1"/>
    </source>
</evidence>
<dbReference type="AlphaFoldDB" id="A0A4U5M3M1"/>
<sequence length="79" mass="9041">METPQISLSSLREFFIRRYMAMTKASYMTEARAEKLRTSSLSALPLQIFLVAYVALKCIRLKRGIEGEYPSLVRPSVKP</sequence>
<reference evidence="1 2" key="1">
    <citation type="journal article" date="2015" name="Genome Biol.">
        <title>Comparative genomics of Steinernema reveals deeply conserved gene regulatory networks.</title>
        <authorList>
            <person name="Dillman A.R."/>
            <person name="Macchietto M."/>
            <person name="Porter C.F."/>
            <person name="Rogers A."/>
            <person name="Williams B."/>
            <person name="Antoshechkin I."/>
            <person name="Lee M.M."/>
            <person name="Goodwin Z."/>
            <person name="Lu X."/>
            <person name="Lewis E.E."/>
            <person name="Goodrich-Blair H."/>
            <person name="Stock S.P."/>
            <person name="Adams B.J."/>
            <person name="Sternberg P.W."/>
            <person name="Mortazavi A."/>
        </authorList>
    </citation>
    <scope>NUCLEOTIDE SEQUENCE [LARGE SCALE GENOMIC DNA]</scope>
    <source>
        <strain evidence="1 2">ALL</strain>
    </source>
</reference>
<keyword evidence="2" id="KW-1185">Reference proteome</keyword>
<dbReference type="EMBL" id="AZBU02000010">
    <property type="protein sequence ID" value="TKR63359.1"/>
    <property type="molecule type" value="Genomic_DNA"/>
</dbReference>
<evidence type="ECO:0000313" key="2">
    <source>
        <dbReference type="Proteomes" id="UP000298663"/>
    </source>
</evidence>
<accession>A0A4U5M3M1</accession>
<gene>
    <name evidence="1" type="ORF">L596_027199</name>
</gene>
<comment type="caution">
    <text evidence="1">The sequence shown here is derived from an EMBL/GenBank/DDBJ whole genome shotgun (WGS) entry which is preliminary data.</text>
</comment>
<dbReference type="Proteomes" id="UP000298663">
    <property type="component" value="Unassembled WGS sequence"/>
</dbReference>
<name>A0A4U5M3M1_STECR</name>
<proteinExistence type="predicted"/>
<protein>
    <submittedName>
        <fullName evidence="1">Uncharacterized protein</fullName>
    </submittedName>
</protein>
<organism evidence="1 2">
    <name type="scientific">Steinernema carpocapsae</name>
    <name type="common">Entomopathogenic nematode</name>
    <dbReference type="NCBI Taxonomy" id="34508"/>
    <lineage>
        <taxon>Eukaryota</taxon>
        <taxon>Metazoa</taxon>
        <taxon>Ecdysozoa</taxon>
        <taxon>Nematoda</taxon>
        <taxon>Chromadorea</taxon>
        <taxon>Rhabditida</taxon>
        <taxon>Tylenchina</taxon>
        <taxon>Panagrolaimomorpha</taxon>
        <taxon>Strongyloidoidea</taxon>
        <taxon>Steinernematidae</taxon>
        <taxon>Steinernema</taxon>
    </lineage>
</organism>
<reference evidence="1 2" key="2">
    <citation type="journal article" date="2019" name="G3 (Bethesda)">
        <title>Hybrid Assembly of the Genome of the Entomopathogenic Nematode Steinernema carpocapsae Identifies the X-Chromosome.</title>
        <authorList>
            <person name="Serra L."/>
            <person name="Macchietto M."/>
            <person name="Macias-Munoz A."/>
            <person name="McGill C.J."/>
            <person name="Rodriguez I.M."/>
            <person name="Rodriguez B."/>
            <person name="Murad R."/>
            <person name="Mortazavi A."/>
        </authorList>
    </citation>
    <scope>NUCLEOTIDE SEQUENCE [LARGE SCALE GENOMIC DNA]</scope>
    <source>
        <strain evidence="1 2">ALL</strain>
    </source>
</reference>